<comment type="similarity">
    <text evidence="1">Belongs to the Glu/Leu/Phe/Val dehydrogenases family.</text>
</comment>
<evidence type="ECO:0000256" key="2">
    <source>
        <dbReference type="ARBA" id="ARBA00023002"/>
    </source>
</evidence>
<evidence type="ECO:0000256" key="4">
    <source>
        <dbReference type="SAM" id="MobiDB-lite"/>
    </source>
</evidence>
<dbReference type="SMART" id="SM00839">
    <property type="entry name" value="ELFV_dehydrog"/>
    <property type="match status" value="1"/>
</dbReference>
<evidence type="ECO:0000313" key="7">
    <source>
        <dbReference type="Proteomes" id="UP000799118"/>
    </source>
</evidence>
<sequence length="926" mass="103489">MTRRSDYTLLALNFNIFRNYNVIRDIRKIGRHPPDSRLERSTEQQEFGAKGFIPQPQSLLILDESRQRVSSSYLSHITALKLSTDLEKIDENGNGATFIHTSPPGITTTQGPSAACESRIDTLFLDSSMLRLETFRFVGSISATASQQLRCYLASKCVFPDSLATKDAEGRNVSDKSLEKASGKSVEQRYGWFSKSRARERDVLLSDTRWAGLPPCLVLSPFSTTFTLSARKYVEQFSNGVIIISLYLNPVPNSNAPPIEHSIFQVMKEALLLFCLPDTPFFLPKAPGTHAVQEAMFLKNLLDENDPAHAEVLNNIKRTFRKETFTRESIEQVIHTHSELIRLLYVNFAMVHYPASDCATKLMLTHASKPSNPSPTRSSTTKSAAQSPTNTPSKSSNPSSSLTNTSLNQFLPTYERFLPDVEYPKKPFAMFFVIGNEFRGFHIRFRDVARGGIRIVMSRNKEMYSINQRMLFDENYNLASTQSLKNKDIPEGGAKGTILPSIGATPRLCFEKYVDAIVDLLIPGKTPGIKETPVDLYEKPELLFFGPDEGTADMMDWTALHARDQDAETWWKSFTTGKSAETLGGVPHDTCGMTSLSIRQYVLGIYKQLGLKEKEITKVQTGGPDGDLGSNEILLSSDKTVAIIDGSGVLADPTGLDREELVRLAKKRLTAAHFDRAKLSKDGYLVKVEEQDVKLPSDLFVPCGGRPEAVNISNMTALFDSEGKPHFKYIVEGANLFLTQQARLFLEKRKVVVFKDSSTNKGGVTSSSLEVLAGLALSTEEYVDLMIFKDGKPSEFYQSYVKDIQEKITENAAAEFHCLWKEHTRLQGAKPRTTISDELSSTLNNLQAELESSDLFEDVPSRNGVMRRAIPKTLVEKIGLETLLKRLPEAYQRALFSSWVASHFLYKYGVNASSVDFFHFARDLSK</sequence>
<evidence type="ECO:0000256" key="1">
    <source>
        <dbReference type="ARBA" id="ARBA00006382"/>
    </source>
</evidence>
<dbReference type="AlphaFoldDB" id="A0A6A4H2W3"/>
<dbReference type="PANTHER" id="PTHR11606">
    <property type="entry name" value="GLUTAMATE DEHYDROGENASE"/>
    <property type="match status" value="1"/>
</dbReference>
<keyword evidence="3" id="KW-0520">NAD</keyword>
<dbReference type="Gene3D" id="3.40.50.720">
    <property type="entry name" value="NAD(P)-binding Rossmann-like Domain"/>
    <property type="match status" value="1"/>
</dbReference>
<protein>
    <submittedName>
        <fullName evidence="6">NAD(P)-binding protein</fullName>
    </submittedName>
</protein>
<evidence type="ECO:0000256" key="3">
    <source>
        <dbReference type="ARBA" id="ARBA00023027"/>
    </source>
</evidence>
<name>A0A6A4H2W3_9AGAR</name>
<dbReference type="GO" id="GO:0005739">
    <property type="term" value="C:mitochondrion"/>
    <property type="evidence" value="ECO:0007669"/>
    <property type="project" value="TreeGrafter"/>
</dbReference>
<dbReference type="PANTHER" id="PTHR11606:SF24">
    <property type="entry name" value="NAD-SPECIFIC GLUTAMATE DEHYDROGENASE"/>
    <property type="match status" value="1"/>
</dbReference>
<dbReference type="InterPro" id="IPR036291">
    <property type="entry name" value="NAD(P)-bd_dom_sf"/>
</dbReference>
<dbReference type="EMBL" id="ML769616">
    <property type="protein sequence ID" value="KAE9391675.1"/>
    <property type="molecule type" value="Genomic_DNA"/>
</dbReference>
<dbReference type="SUPFAM" id="SSF51735">
    <property type="entry name" value="NAD(P)-binding Rossmann-fold domains"/>
    <property type="match status" value="1"/>
</dbReference>
<accession>A0A6A4H2W3</accession>
<organism evidence="6 7">
    <name type="scientific">Gymnopus androsaceus JB14</name>
    <dbReference type="NCBI Taxonomy" id="1447944"/>
    <lineage>
        <taxon>Eukaryota</taxon>
        <taxon>Fungi</taxon>
        <taxon>Dikarya</taxon>
        <taxon>Basidiomycota</taxon>
        <taxon>Agaricomycotina</taxon>
        <taxon>Agaricomycetes</taxon>
        <taxon>Agaricomycetidae</taxon>
        <taxon>Agaricales</taxon>
        <taxon>Marasmiineae</taxon>
        <taxon>Omphalotaceae</taxon>
        <taxon>Gymnopus</taxon>
    </lineage>
</organism>
<evidence type="ECO:0000313" key="6">
    <source>
        <dbReference type="EMBL" id="KAE9391675.1"/>
    </source>
</evidence>
<dbReference type="GO" id="GO:0004352">
    <property type="term" value="F:glutamate dehydrogenase (NAD+) activity"/>
    <property type="evidence" value="ECO:0007669"/>
    <property type="project" value="TreeGrafter"/>
</dbReference>
<gene>
    <name evidence="6" type="ORF">BT96DRAFT_1001092</name>
</gene>
<dbReference type="Proteomes" id="UP000799118">
    <property type="component" value="Unassembled WGS sequence"/>
</dbReference>
<dbReference type="SUPFAM" id="SSF53223">
    <property type="entry name" value="Aminoacid dehydrogenase-like, N-terminal domain"/>
    <property type="match status" value="1"/>
</dbReference>
<feature type="region of interest" description="Disordered" evidence="4">
    <location>
        <begin position="367"/>
        <end position="404"/>
    </location>
</feature>
<keyword evidence="7" id="KW-1185">Reference proteome</keyword>
<dbReference type="Pfam" id="PF23152">
    <property type="entry name" value="GDH_2nd"/>
    <property type="match status" value="2"/>
</dbReference>
<keyword evidence="2" id="KW-0560">Oxidoreductase</keyword>
<feature type="compositionally biased region" description="Low complexity" evidence="4">
    <location>
        <begin position="368"/>
        <end position="404"/>
    </location>
</feature>
<proteinExistence type="inferred from homology"/>
<dbReference type="Pfam" id="PF00208">
    <property type="entry name" value="ELFV_dehydrog"/>
    <property type="match status" value="1"/>
</dbReference>
<dbReference type="InterPro" id="IPR056365">
    <property type="entry name" value="NAD-GDH_2nd"/>
</dbReference>
<dbReference type="OrthoDB" id="184415at2759"/>
<evidence type="ECO:0000259" key="5">
    <source>
        <dbReference type="SMART" id="SM00839"/>
    </source>
</evidence>
<dbReference type="InterPro" id="IPR046346">
    <property type="entry name" value="Aminoacid_DH-like_N_sf"/>
</dbReference>
<feature type="domain" description="Glutamate/phenylalanine/leucine/valine/L-tryptophan dehydrogenase C-terminal" evidence="5">
    <location>
        <begin position="585"/>
        <end position="827"/>
    </location>
</feature>
<dbReference type="GO" id="GO:0006538">
    <property type="term" value="P:L-glutamate catabolic process"/>
    <property type="evidence" value="ECO:0007669"/>
    <property type="project" value="TreeGrafter"/>
</dbReference>
<dbReference type="InterPro" id="IPR006096">
    <property type="entry name" value="Glu/Leu/Phe/Val/Trp_DH_C"/>
</dbReference>
<reference evidence="6" key="1">
    <citation type="journal article" date="2019" name="Environ. Microbiol.">
        <title>Fungal ecological strategies reflected in gene transcription - a case study of two litter decomposers.</title>
        <authorList>
            <person name="Barbi F."/>
            <person name="Kohler A."/>
            <person name="Barry K."/>
            <person name="Baskaran P."/>
            <person name="Daum C."/>
            <person name="Fauchery L."/>
            <person name="Ihrmark K."/>
            <person name="Kuo A."/>
            <person name="LaButti K."/>
            <person name="Lipzen A."/>
            <person name="Morin E."/>
            <person name="Grigoriev I.V."/>
            <person name="Henrissat B."/>
            <person name="Lindahl B."/>
            <person name="Martin F."/>
        </authorList>
    </citation>
    <scope>NUCLEOTIDE SEQUENCE</scope>
    <source>
        <strain evidence="6">JB14</strain>
    </source>
</reference>